<evidence type="ECO:0000313" key="2">
    <source>
        <dbReference type="EMBL" id="KZM86448.1"/>
    </source>
</evidence>
<dbReference type="EMBL" id="LNRQ01000007">
    <property type="protein sequence ID" value="KZM86448.1"/>
    <property type="molecule type" value="Genomic_DNA"/>
</dbReference>
<organism evidence="2">
    <name type="scientific">Daucus carota subsp. sativus</name>
    <name type="common">Carrot</name>
    <dbReference type="NCBI Taxonomy" id="79200"/>
    <lineage>
        <taxon>Eukaryota</taxon>
        <taxon>Viridiplantae</taxon>
        <taxon>Streptophyta</taxon>
        <taxon>Embryophyta</taxon>
        <taxon>Tracheophyta</taxon>
        <taxon>Spermatophyta</taxon>
        <taxon>Magnoliopsida</taxon>
        <taxon>eudicotyledons</taxon>
        <taxon>Gunneridae</taxon>
        <taxon>Pentapetalae</taxon>
        <taxon>asterids</taxon>
        <taxon>campanulids</taxon>
        <taxon>Apiales</taxon>
        <taxon>Apiaceae</taxon>
        <taxon>Apioideae</taxon>
        <taxon>Scandiceae</taxon>
        <taxon>Daucinae</taxon>
        <taxon>Daucus</taxon>
        <taxon>Daucus sect. Daucus</taxon>
    </lineage>
</organism>
<dbReference type="Proteomes" id="UP000077755">
    <property type="component" value="Chromosome 7"/>
</dbReference>
<feature type="region of interest" description="Disordered" evidence="1">
    <location>
        <begin position="1"/>
        <end position="22"/>
    </location>
</feature>
<evidence type="ECO:0000256" key="1">
    <source>
        <dbReference type="SAM" id="MobiDB-lite"/>
    </source>
</evidence>
<dbReference type="EMBL" id="CP093349">
    <property type="protein sequence ID" value="WOH07619.1"/>
    <property type="molecule type" value="Genomic_DNA"/>
</dbReference>
<protein>
    <submittedName>
        <fullName evidence="2">Uncharacterized protein</fullName>
    </submittedName>
</protein>
<evidence type="ECO:0000313" key="3">
    <source>
        <dbReference type="EMBL" id="WOH07619.1"/>
    </source>
</evidence>
<gene>
    <name evidence="2" type="ORF">DCAR_023582</name>
    <name evidence="3" type="ORF">DCAR_0727052</name>
</gene>
<dbReference type="Gramene" id="KZM86448">
    <property type="protein sequence ID" value="KZM86448"/>
    <property type="gene ID" value="DCAR_023582"/>
</dbReference>
<sequence>MHSGAVVTGVNGSLKRASVDTRSERGIGKVSLGTELTDDDDDFETPAEHFGKTKSIRMQKKPRMMKGIRSDNQKSLLNKLRVVYGQKILTWEHNSKKEYVMGGATYLNKGKKIAE</sequence>
<keyword evidence="4" id="KW-1185">Reference proteome</keyword>
<reference evidence="3" key="2">
    <citation type="submission" date="2022-03" db="EMBL/GenBank/DDBJ databases">
        <title>Draft title - Genomic analysis of global carrot germplasm unveils the trajectory of domestication and the origin of high carotenoid orange carrot.</title>
        <authorList>
            <person name="Iorizzo M."/>
            <person name="Ellison S."/>
            <person name="Senalik D."/>
            <person name="Macko-Podgorni A."/>
            <person name="Grzebelus D."/>
            <person name="Bostan H."/>
            <person name="Rolling W."/>
            <person name="Curaba J."/>
            <person name="Simon P."/>
        </authorList>
    </citation>
    <scope>NUCLEOTIDE SEQUENCE</scope>
    <source>
        <tissue evidence="3">Leaf</tissue>
    </source>
</reference>
<dbReference type="AlphaFoldDB" id="A0A164SPX2"/>
<reference evidence="2" key="1">
    <citation type="journal article" date="2016" name="Nat. Genet.">
        <title>A high-quality carrot genome assembly provides new insights into carotenoid accumulation and asterid genome evolution.</title>
        <authorList>
            <person name="Iorizzo M."/>
            <person name="Ellison S."/>
            <person name="Senalik D."/>
            <person name="Zeng P."/>
            <person name="Satapoomin P."/>
            <person name="Huang J."/>
            <person name="Bowman M."/>
            <person name="Iovene M."/>
            <person name="Sanseverino W."/>
            <person name="Cavagnaro P."/>
            <person name="Yildiz M."/>
            <person name="Macko-Podgorni A."/>
            <person name="Moranska E."/>
            <person name="Grzebelus E."/>
            <person name="Grzebelus D."/>
            <person name="Ashrafi H."/>
            <person name="Zheng Z."/>
            <person name="Cheng S."/>
            <person name="Spooner D."/>
            <person name="Van Deynze A."/>
            <person name="Simon P."/>
        </authorList>
    </citation>
    <scope>NUCLEOTIDE SEQUENCE [LARGE SCALE GENOMIC DNA]</scope>
    <source>
        <tissue evidence="2">Leaf</tissue>
    </source>
</reference>
<proteinExistence type="predicted"/>
<name>A0A164SPX2_DAUCS</name>
<accession>A0A164SPX2</accession>
<evidence type="ECO:0000313" key="4">
    <source>
        <dbReference type="Proteomes" id="UP000077755"/>
    </source>
</evidence>